<dbReference type="GO" id="GO:0016491">
    <property type="term" value="F:oxidoreductase activity"/>
    <property type="evidence" value="ECO:0007669"/>
    <property type="project" value="UniProtKB-KW"/>
</dbReference>
<dbReference type="SUPFAM" id="SSF51735">
    <property type="entry name" value="NAD(P)-binding Rossmann-fold domains"/>
    <property type="match status" value="1"/>
</dbReference>
<proteinExistence type="predicted"/>
<dbReference type="EMBL" id="BRPL01000002">
    <property type="protein sequence ID" value="GLB47096.1"/>
    <property type="molecule type" value="Genomic_DNA"/>
</dbReference>
<protein>
    <submittedName>
        <fullName evidence="2">Uncharacterized protein</fullName>
    </submittedName>
</protein>
<dbReference type="Proteomes" id="UP001144204">
    <property type="component" value="Unassembled WGS sequence"/>
</dbReference>
<keyword evidence="1" id="KW-0560">Oxidoreductase</keyword>
<evidence type="ECO:0000313" key="2">
    <source>
        <dbReference type="EMBL" id="GLB47096.1"/>
    </source>
</evidence>
<evidence type="ECO:0000256" key="1">
    <source>
        <dbReference type="ARBA" id="ARBA00023002"/>
    </source>
</evidence>
<gene>
    <name evidence="2" type="ORF">WR164_10750</name>
</gene>
<reference evidence="2" key="2">
    <citation type="journal article" date="2023" name="PLoS ONE">
        <title>Philodulcilactobacillus myokoensis gen. nov., sp. nov., a fructophilic, acidophilic, and agar-phobic lactic acid bacterium isolated from fermented vegetable extracts.</title>
        <authorList>
            <person name="Kouya T."/>
            <person name="Ishiyama Y."/>
            <person name="Ohashi S."/>
            <person name="Kumakubo R."/>
            <person name="Yamazaki T."/>
            <person name="Otaki T."/>
        </authorList>
    </citation>
    <scope>NUCLEOTIDE SEQUENCE</scope>
    <source>
        <strain evidence="2">WR16-4</strain>
    </source>
</reference>
<comment type="caution">
    <text evidence="2">The sequence shown here is derived from an EMBL/GenBank/DDBJ whole genome shotgun (WGS) entry which is preliminary data.</text>
</comment>
<evidence type="ECO:0000313" key="3">
    <source>
        <dbReference type="Proteomes" id="UP001144204"/>
    </source>
</evidence>
<dbReference type="Gene3D" id="3.40.50.720">
    <property type="entry name" value="NAD(P)-binding Rossmann-like Domain"/>
    <property type="match status" value="1"/>
</dbReference>
<dbReference type="PANTHER" id="PTHR43157">
    <property type="entry name" value="PHOSPHATIDYLINOSITOL-GLYCAN BIOSYNTHESIS CLASS F PROTEIN-RELATED"/>
    <property type="match status" value="1"/>
</dbReference>
<dbReference type="AlphaFoldDB" id="A0A9W6B1K0"/>
<dbReference type="InterPro" id="IPR036291">
    <property type="entry name" value="NAD(P)-bd_dom_sf"/>
</dbReference>
<accession>A0A9W6B1K0</accession>
<sequence>MASSTANMVNPDMNDLNFKNEPSGQKRYGISKLFVIWNTQHLAKLLKNQNVHNVTVNVSHPGAVATNFGQNSDNGFWNNLIYKVALKSHLMSSPEQGASTNFYLATSNQIKGVSGKYFNNKRKMIDSPKRHYSEENELKLWNYCMKVVEPFLN</sequence>
<keyword evidence="3" id="KW-1185">Reference proteome</keyword>
<reference evidence="2" key="1">
    <citation type="submission" date="2022-07" db="EMBL/GenBank/DDBJ databases">
        <authorList>
            <person name="Kouya T."/>
            <person name="Ishiyama Y."/>
        </authorList>
    </citation>
    <scope>NUCLEOTIDE SEQUENCE</scope>
    <source>
        <strain evidence="2">WR16-4</strain>
    </source>
</reference>
<organism evidence="2 3">
    <name type="scientific">Philodulcilactobacillus myokoensis</name>
    <dbReference type="NCBI Taxonomy" id="2929573"/>
    <lineage>
        <taxon>Bacteria</taxon>
        <taxon>Bacillati</taxon>
        <taxon>Bacillota</taxon>
        <taxon>Bacilli</taxon>
        <taxon>Lactobacillales</taxon>
        <taxon>Lactobacillaceae</taxon>
        <taxon>Philodulcilactobacillus</taxon>
    </lineage>
</organism>
<dbReference type="PANTHER" id="PTHR43157:SF31">
    <property type="entry name" value="PHOSPHATIDYLINOSITOL-GLYCAN BIOSYNTHESIS CLASS F PROTEIN"/>
    <property type="match status" value="1"/>
</dbReference>
<name>A0A9W6B1K0_9LACO</name>